<evidence type="ECO:0000313" key="2">
    <source>
        <dbReference type="EMBL" id="KOH46476.1"/>
    </source>
</evidence>
<dbReference type="Gene3D" id="1.10.3210.10">
    <property type="entry name" value="Hypothetical protein af1432"/>
    <property type="match status" value="1"/>
</dbReference>
<dbReference type="Proteomes" id="UP000036958">
    <property type="component" value="Unassembled WGS sequence"/>
</dbReference>
<dbReference type="AlphaFoldDB" id="A0A0L8VDE3"/>
<proteinExistence type="predicted"/>
<dbReference type="EMBL" id="LGIA01000026">
    <property type="protein sequence ID" value="KOH46476.1"/>
    <property type="molecule type" value="Genomic_DNA"/>
</dbReference>
<dbReference type="CDD" id="cd00077">
    <property type="entry name" value="HDc"/>
    <property type="match status" value="1"/>
</dbReference>
<dbReference type="STRING" id="1409788.NC99_07260"/>
<dbReference type="NCBIfam" id="TIGR00277">
    <property type="entry name" value="HDIG"/>
    <property type="match status" value="1"/>
</dbReference>
<dbReference type="PROSITE" id="PS51831">
    <property type="entry name" value="HD"/>
    <property type="match status" value="1"/>
</dbReference>
<evidence type="ECO:0000313" key="3">
    <source>
        <dbReference type="Proteomes" id="UP000036958"/>
    </source>
</evidence>
<feature type="domain" description="HD" evidence="1">
    <location>
        <begin position="51"/>
        <end position="169"/>
    </location>
</feature>
<dbReference type="InterPro" id="IPR006674">
    <property type="entry name" value="HD_domain"/>
</dbReference>
<reference evidence="3" key="1">
    <citation type="submission" date="2015-07" db="EMBL/GenBank/DDBJ databases">
        <title>Genome sequencing of Sunxiuqinia dokdonensis strain SK.</title>
        <authorList>
            <person name="Ahn S."/>
            <person name="Kim B.-C."/>
        </authorList>
    </citation>
    <scope>NUCLEOTIDE SEQUENCE [LARGE SCALE GENOMIC DNA]</scope>
    <source>
        <strain evidence="3">SK</strain>
    </source>
</reference>
<gene>
    <name evidence="2" type="ORF">NC99_07260</name>
</gene>
<dbReference type="InterPro" id="IPR003607">
    <property type="entry name" value="HD/PDEase_dom"/>
</dbReference>
<organism evidence="2 3">
    <name type="scientific">Sunxiuqinia dokdonensis</name>
    <dbReference type="NCBI Taxonomy" id="1409788"/>
    <lineage>
        <taxon>Bacteria</taxon>
        <taxon>Pseudomonadati</taxon>
        <taxon>Bacteroidota</taxon>
        <taxon>Bacteroidia</taxon>
        <taxon>Marinilabiliales</taxon>
        <taxon>Prolixibacteraceae</taxon>
        <taxon>Sunxiuqinia</taxon>
    </lineage>
</organism>
<keyword evidence="3" id="KW-1185">Reference proteome</keyword>
<dbReference type="SUPFAM" id="SSF109604">
    <property type="entry name" value="HD-domain/PDEase-like"/>
    <property type="match status" value="1"/>
</dbReference>
<comment type="caution">
    <text evidence="2">The sequence shown here is derived from an EMBL/GenBank/DDBJ whole genome shotgun (WGS) entry which is preliminary data.</text>
</comment>
<sequence>MKHQNKYFCRTMEELSIVNEHLVTARDFFEKYTAGFLNHPDREIADLMALRREHSLKVSKLSGQIATNLMLEEEDILLAEFIGLLHDLGRFDQFQKYQTFDDDKSANHAELTVALLSEQPFFTALGEEKQALISRAILNHNKDGISLKDDKLVVAYSQILRDADKLDIWDYCVNNLKRDGSFKHSAISLNLPASGLVNDNVIRSIKNHKQAKRKDMQSVADFKLMLMSMVFDLNFRVSFHLLSEKQLIKRLYESMSKNDLVIDAYRELRLYIENKFVV</sequence>
<protein>
    <recommendedName>
        <fullName evidence="1">HD domain-containing protein</fullName>
    </recommendedName>
</protein>
<name>A0A0L8VDE3_9BACT</name>
<accession>A0A0L8VDE3</accession>
<evidence type="ECO:0000259" key="1">
    <source>
        <dbReference type="PROSITE" id="PS51831"/>
    </source>
</evidence>
<dbReference type="InterPro" id="IPR006675">
    <property type="entry name" value="HDIG_dom"/>
</dbReference>
<dbReference type="Pfam" id="PF01966">
    <property type="entry name" value="HD"/>
    <property type="match status" value="1"/>
</dbReference>